<comment type="catalytic activity">
    <reaction evidence="1">
        <text>Hydrolysis of terminal, non-reducing alpha-D-galactose residues in alpha-D-galactosides, including galactose oligosaccharides, galactomannans and galactolipids.</text>
        <dbReference type="EC" id="3.2.1.22"/>
    </reaction>
</comment>
<accession>A0A1G9HWD8</accession>
<dbReference type="STRING" id="563176.SAMN04488090_0222"/>
<sequence length="602" mass="67179">MTSKILYLAFCSVFLAGWAQAQTVSVADAGIRPDTYENVTPLVQRVLSGAAAGTTVVFPKGRYDFWPDGAVKAKYFISNTSTEEEDPSKLRNIGLYLKKARNITIDGSGSLFVFHGKMTTFVVDSSENITLRNFRVDFERPTMSEMRIVGPQDGGTLVDIHPDARYQIRDGRLTFYGEGWKTSHFHAVAFDSTQGTMRYSSWKPFQTATATDLGRGRVLFRPAVDIKSGTILTVRDIIRDQVGMFLYASKNLTLENVQMHYMHGLGIVNQFNENITMRNVLVEPRAESGRVISSSADCMHFSGCRGLVRIENCRFSGAHDDPVNVHGTNLRFLKKEAPDRLRLRFMHGQTYGFQPFFAGDEVAYVHAASMIRFAPGKVKSVERASDREWLVTFEKPVPAELEVNDCVENMTWTPEVHISGCVFTRTNTRGLLLTTPRKAVIENNVFDRTGMSAILIEADAEGWYESGPVKDVLIRNNRFLNCGYQGGPEHAVIAIHPSNRVIDSRRPVHTNIRIENNTFEVFDTPVVYAKSTGGLTFTGNTLVRTQAIPRSPDAGKYAFHFVGCSDVQLGDLRGDLPDTGVWLEKMPASAFRQSGKLPVRVD</sequence>
<comment type="catalytic activity">
    <reaction evidence="2">
        <text>Hydrolysis of terminal, non-reducing branched (1-&gt;3)-alpha-D-galactosidic residues, producing free D-galactose.</text>
        <dbReference type="EC" id="3.2.1.n1"/>
    </reaction>
</comment>
<dbReference type="InterPro" id="IPR039448">
    <property type="entry name" value="Beta_helix"/>
</dbReference>
<evidence type="ECO:0000259" key="10">
    <source>
        <dbReference type="Pfam" id="PF23764"/>
    </source>
</evidence>
<evidence type="ECO:0000313" key="11">
    <source>
        <dbReference type="EMBL" id="SDL16883.1"/>
    </source>
</evidence>
<name>A0A1G9HWD8_9BACT</name>
<dbReference type="Gene3D" id="2.160.20.10">
    <property type="entry name" value="Single-stranded right-handed beta-helix, Pectin lyase-like"/>
    <property type="match status" value="2"/>
</dbReference>
<evidence type="ECO:0000256" key="7">
    <source>
        <dbReference type="SAM" id="SignalP"/>
    </source>
</evidence>
<evidence type="ECO:0000256" key="4">
    <source>
        <dbReference type="ARBA" id="ARBA00022737"/>
    </source>
</evidence>
<dbReference type="SUPFAM" id="SSF51126">
    <property type="entry name" value="Pectin lyase-like"/>
    <property type="match status" value="1"/>
</dbReference>
<evidence type="ECO:0000256" key="2">
    <source>
        <dbReference type="ARBA" id="ARBA00001271"/>
    </source>
</evidence>
<dbReference type="EMBL" id="FNGS01000001">
    <property type="protein sequence ID" value="SDL16883.1"/>
    <property type="molecule type" value="Genomic_DNA"/>
</dbReference>
<dbReference type="InterPro" id="IPR011050">
    <property type="entry name" value="Pectin_lyase_fold/virulence"/>
</dbReference>
<dbReference type="AlphaFoldDB" id="A0A1G9HWD8"/>
<dbReference type="Pfam" id="PF23764">
    <property type="entry name" value="Beta-barrel_GLAA-B_II"/>
    <property type="match status" value="1"/>
</dbReference>
<evidence type="ECO:0000256" key="5">
    <source>
        <dbReference type="ARBA" id="ARBA00022801"/>
    </source>
</evidence>
<keyword evidence="4" id="KW-0677">Repeat</keyword>
<feature type="chain" id="PRO_5011444159" evidence="7">
    <location>
        <begin position="22"/>
        <end position="602"/>
    </location>
</feature>
<dbReference type="RefSeq" id="WP_093196649.1">
    <property type="nucleotide sequence ID" value="NZ_FNGS01000001.1"/>
</dbReference>
<feature type="signal peptide" evidence="7">
    <location>
        <begin position="1"/>
        <end position="21"/>
    </location>
</feature>
<dbReference type="Pfam" id="PF23763">
    <property type="entry name" value="Beta-barrel_GLAA-B_I"/>
    <property type="match status" value="1"/>
</dbReference>
<protein>
    <submittedName>
        <fullName evidence="11">Right handed beta helix region</fullName>
    </submittedName>
</protein>
<dbReference type="InterPro" id="IPR057275">
    <property type="entry name" value="Beta-barrel_GLAA-B_I"/>
</dbReference>
<keyword evidence="12" id="KW-1185">Reference proteome</keyword>
<keyword evidence="3 7" id="KW-0732">Signal</keyword>
<reference evidence="11 12" key="1">
    <citation type="submission" date="2016-10" db="EMBL/GenBank/DDBJ databases">
        <authorList>
            <person name="de Groot N.N."/>
        </authorList>
    </citation>
    <scope>NUCLEOTIDE SEQUENCE [LARGE SCALE GENOMIC DNA]</scope>
    <source>
        <strain evidence="11 12">DSM 21668</strain>
    </source>
</reference>
<organism evidence="11 12">
    <name type="scientific">Siphonobacter aquaeclarae</name>
    <dbReference type="NCBI Taxonomy" id="563176"/>
    <lineage>
        <taxon>Bacteria</taxon>
        <taxon>Pseudomonadati</taxon>
        <taxon>Bacteroidota</taxon>
        <taxon>Cytophagia</taxon>
        <taxon>Cytophagales</taxon>
        <taxon>Cytophagaceae</taxon>
        <taxon>Siphonobacter</taxon>
    </lineage>
</organism>
<dbReference type="Pfam" id="PF13229">
    <property type="entry name" value="Beta_helix"/>
    <property type="match status" value="1"/>
</dbReference>
<dbReference type="OrthoDB" id="9807299at2"/>
<evidence type="ECO:0000313" key="12">
    <source>
        <dbReference type="Proteomes" id="UP000198901"/>
    </source>
</evidence>
<dbReference type="InterPro" id="IPR056441">
    <property type="entry name" value="Beta-barrel_GLAA-B_II"/>
</dbReference>
<evidence type="ECO:0000259" key="9">
    <source>
        <dbReference type="Pfam" id="PF23763"/>
    </source>
</evidence>
<proteinExistence type="predicted"/>
<dbReference type="SMART" id="SM00710">
    <property type="entry name" value="PbH1"/>
    <property type="match status" value="7"/>
</dbReference>
<evidence type="ECO:0000256" key="3">
    <source>
        <dbReference type="ARBA" id="ARBA00022729"/>
    </source>
</evidence>
<evidence type="ECO:0000259" key="8">
    <source>
        <dbReference type="Pfam" id="PF13229"/>
    </source>
</evidence>
<feature type="domain" description="GLAA-B beta-barrel" evidence="9">
    <location>
        <begin position="144"/>
        <end position="222"/>
    </location>
</feature>
<evidence type="ECO:0000256" key="1">
    <source>
        <dbReference type="ARBA" id="ARBA00001255"/>
    </source>
</evidence>
<feature type="domain" description="GLAA-B beta-barrel" evidence="10">
    <location>
        <begin position="340"/>
        <end position="407"/>
    </location>
</feature>
<keyword evidence="5" id="KW-0378">Hydrolase</keyword>
<dbReference type="GO" id="GO:0004557">
    <property type="term" value="F:alpha-galactosidase activity"/>
    <property type="evidence" value="ECO:0007669"/>
    <property type="project" value="UniProtKB-EC"/>
</dbReference>
<dbReference type="InterPro" id="IPR006626">
    <property type="entry name" value="PbH1"/>
</dbReference>
<gene>
    <name evidence="11" type="ORF">SAMN04488090_0222</name>
</gene>
<dbReference type="InterPro" id="IPR012334">
    <property type="entry name" value="Pectin_lyas_fold"/>
</dbReference>
<keyword evidence="6" id="KW-0326">Glycosidase</keyword>
<dbReference type="Proteomes" id="UP000198901">
    <property type="component" value="Unassembled WGS sequence"/>
</dbReference>
<feature type="domain" description="Right handed beta helix" evidence="8">
    <location>
        <begin position="416"/>
        <end position="541"/>
    </location>
</feature>
<evidence type="ECO:0000256" key="6">
    <source>
        <dbReference type="ARBA" id="ARBA00023295"/>
    </source>
</evidence>